<evidence type="ECO:0000259" key="2">
    <source>
        <dbReference type="Pfam" id="PF14048"/>
    </source>
</evidence>
<reference evidence="5" key="1">
    <citation type="submission" date="2025-08" db="UniProtKB">
        <authorList>
            <consortium name="RefSeq"/>
        </authorList>
    </citation>
    <scope>IDENTIFICATION</scope>
</reference>
<accession>A0A6P3FUB0</accession>
<dbReference type="GeneID" id="101562425"/>
<evidence type="ECO:0000313" key="4">
    <source>
        <dbReference type="Proteomes" id="UP000515203"/>
    </source>
</evidence>
<dbReference type="AlphaFoldDB" id="A0A6P3FUB0"/>
<evidence type="ECO:0000313" key="5">
    <source>
        <dbReference type="RefSeq" id="XP_004644975.2"/>
    </source>
</evidence>
<keyword evidence="4" id="KW-1185">Reference proteome</keyword>
<dbReference type="OrthoDB" id="9621509at2759"/>
<feature type="domain" description="Methyl-CpG-binding" evidence="3">
    <location>
        <begin position="12"/>
        <end position="75"/>
    </location>
</feature>
<dbReference type="Proteomes" id="UP000515203">
    <property type="component" value="Unplaced"/>
</dbReference>
<proteinExistence type="predicted"/>
<feature type="domain" description="Methyl-CpG binding protein 2/3 C-terminal" evidence="2">
    <location>
        <begin position="80"/>
        <end position="164"/>
    </location>
</feature>
<dbReference type="InParanoid" id="A0A6P3FUB0"/>
<dbReference type="InterPro" id="IPR032343">
    <property type="entry name" value="MBD2/MBD3_p55-bd"/>
</dbReference>
<feature type="region of interest" description="Disordered" evidence="1">
    <location>
        <begin position="1"/>
        <end position="23"/>
    </location>
</feature>
<name>A0A6P3FUB0_OCTDE</name>
<gene>
    <name evidence="5" type="primary">LOC101562425</name>
</gene>
<dbReference type="GO" id="GO:0005634">
    <property type="term" value="C:nucleus"/>
    <property type="evidence" value="ECO:0007669"/>
    <property type="project" value="UniProtKB-ARBA"/>
</dbReference>
<feature type="region of interest" description="Disordered" evidence="1">
    <location>
        <begin position="171"/>
        <end position="199"/>
    </location>
</feature>
<feature type="compositionally biased region" description="Basic and acidic residues" evidence="1">
    <location>
        <begin position="171"/>
        <end position="183"/>
    </location>
</feature>
<dbReference type="RefSeq" id="XP_004644975.2">
    <property type="nucleotide sequence ID" value="XM_004644918.2"/>
</dbReference>
<dbReference type="InterPro" id="IPR025884">
    <property type="entry name" value="MeCpG-bd_2/3_C_dom"/>
</dbReference>
<evidence type="ECO:0000256" key="1">
    <source>
        <dbReference type="SAM" id="MobiDB-lite"/>
    </source>
</evidence>
<dbReference type="Pfam" id="PF16564">
    <property type="entry name" value="MBDa"/>
    <property type="match status" value="1"/>
</dbReference>
<feature type="compositionally biased region" description="Gly residues" evidence="1">
    <location>
        <begin position="189"/>
        <end position="199"/>
    </location>
</feature>
<sequence length="199" mass="21463">MIPQNLQKKPLPASKGKQRAAAGSALPVRLTSCIFPRPVTLITAHPGNEVRCGPQEDKLEKPQQLCASWSLQALKHQGSKEVLSQSEFAKASRIMTVGHRRGSLGRSAAESVQPAPGLSPFWKEMIPEALHLLPPSSSHHVTAADIQNQVDRVKKARQRLAQALEADRLAREAERMHDQEERAASQVGTGAGVAGGPSK</sequence>
<organism evidence="4 5">
    <name type="scientific">Octodon degus</name>
    <name type="common">Degu</name>
    <name type="synonym">Sciurus degus</name>
    <dbReference type="NCBI Taxonomy" id="10160"/>
    <lineage>
        <taxon>Eukaryota</taxon>
        <taxon>Metazoa</taxon>
        <taxon>Chordata</taxon>
        <taxon>Craniata</taxon>
        <taxon>Vertebrata</taxon>
        <taxon>Euteleostomi</taxon>
        <taxon>Mammalia</taxon>
        <taxon>Eutheria</taxon>
        <taxon>Euarchontoglires</taxon>
        <taxon>Glires</taxon>
        <taxon>Rodentia</taxon>
        <taxon>Hystricomorpha</taxon>
        <taxon>Octodontidae</taxon>
        <taxon>Octodon</taxon>
    </lineage>
</organism>
<protein>
    <submittedName>
        <fullName evidence="5">Methyl-CpG-binding domain protein 3-like 5</fullName>
    </submittedName>
</protein>
<evidence type="ECO:0000259" key="3">
    <source>
        <dbReference type="Pfam" id="PF16564"/>
    </source>
</evidence>
<dbReference type="FunCoup" id="A0A6P3FUB0">
    <property type="interactions" value="4"/>
</dbReference>
<dbReference type="Pfam" id="PF14048">
    <property type="entry name" value="MBD_C"/>
    <property type="match status" value="1"/>
</dbReference>